<proteinExistence type="predicted"/>
<keyword evidence="3" id="KW-1185">Reference proteome</keyword>
<keyword evidence="1" id="KW-0472">Membrane</keyword>
<evidence type="ECO:0000313" key="3">
    <source>
        <dbReference type="Proteomes" id="UP000019804"/>
    </source>
</evidence>
<dbReference type="RefSeq" id="XP_040636606.1">
    <property type="nucleotide sequence ID" value="XM_040777843.1"/>
</dbReference>
<feature type="transmembrane region" description="Helical" evidence="1">
    <location>
        <begin position="35"/>
        <end position="53"/>
    </location>
</feature>
<dbReference type="Proteomes" id="UP000019804">
    <property type="component" value="Unassembled WGS sequence"/>
</dbReference>
<evidence type="ECO:0000256" key="1">
    <source>
        <dbReference type="SAM" id="Phobius"/>
    </source>
</evidence>
<accession>A0A017S7A0</accession>
<feature type="transmembrane region" description="Helical" evidence="1">
    <location>
        <begin position="107"/>
        <end position="126"/>
    </location>
</feature>
<protein>
    <submittedName>
        <fullName evidence="2">Uncharacterized protein</fullName>
    </submittedName>
</protein>
<keyword evidence="1" id="KW-1133">Transmembrane helix</keyword>
<feature type="transmembrane region" description="Helical" evidence="1">
    <location>
        <begin position="59"/>
        <end position="77"/>
    </location>
</feature>
<reference evidence="3" key="1">
    <citation type="journal article" date="2014" name="Nat. Commun.">
        <title>Genomic adaptations of the halophilic Dead Sea filamentous fungus Eurotium rubrum.</title>
        <authorList>
            <person name="Kis-Papo T."/>
            <person name="Weig A.R."/>
            <person name="Riley R."/>
            <person name="Persoh D."/>
            <person name="Salamov A."/>
            <person name="Sun H."/>
            <person name="Lipzen A."/>
            <person name="Wasser S.P."/>
            <person name="Rambold G."/>
            <person name="Grigoriev I.V."/>
            <person name="Nevo E."/>
        </authorList>
    </citation>
    <scope>NUCLEOTIDE SEQUENCE [LARGE SCALE GENOMIC DNA]</scope>
    <source>
        <strain evidence="3">CBS 135680</strain>
    </source>
</reference>
<evidence type="ECO:0000313" key="2">
    <source>
        <dbReference type="EMBL" id="EYE92918.1"/>
    </source>
</evidence>
<name>A0A017S7A0_ASPRC</name>
<dbReference type="HOGENOM" id="CLU_1885357_0_0_1"/>
<keyword evidence="1" id="KW-0812">Transmembrane</keyword>
<dbReference type="GeneID" id="63692967"/>
<dbReference type="EMBL" id="KK088434">
    <property type="protein sequence ID" value="EYE92918.1"/>
    <property type="molecule type" value="Genomic_DNA"/>
</dbReference>
<gene>
    <name evidence="2" type="ORF">EURHEDRAFT_170641</name>
</gene>
<sequence length="135" mass="15855">MRLLNNPPPSRRVITMTICDYDVPGFSTTRIEMSIMLYILFFPCTFWLLLTLPVDSVCLNLKSFSLLLIALLFLCFSRVRMDKLGRFSTGLLCLASGISLLHLALRFYFFSLFFFFFFGYRVFHFWNSTLMTCMM</sequence>
<dbReference type="AlphaFoldDB" id="A0A017S7A0"/>
<organism evidence="2 3">
    <name type="scientific">Aspergillus ruber (strain CBS 135680)</name>
    <dbReference type="NCBI Taxonomy" id="1388766"/>
    <lineage>
        <taxon>Eukaryota</taxon>
        <taxon>Fungi</taxon>
        <taxon>Dikarya</taxon>
        <taxon>Ascomycota</taxon>
        <taxon>Pezizomycotina</taxon>
        <taxon>Eurotiomycetes</taxon>
        <taxon>Eurotiomycetidae</taxon>
        <taxon>Eurotiales</taxon>
        <taxon>Aspergillaceae</taxon>
        <taxon>Aspergillus</taxon>
        <taxon>Aspergillus subgen. Aspergillus</taxon>
    </lineage>
</organism>